<reference evidence="4" key="1">
    <citation type="submission" date="2015-09" db="EMBL/GenBank/DDBJ databases">
        <authorList>
            <consortium name="Pathogen Informatics"/>
        </authorList>
    </citation>
    <scope>NUCLEOTIDE SEQUENCE [LARGE SCALE GENOMIC DNA]</scope>
    <source>
        <strain evidence="4">Lake Konstanz</strain>
    </source>
</reference>
<gene>
    <name evidence="3" type="ORF">BSAL_62830</name>
</gene>
<keyword evidence="1" id="KW-1133">Transmembrane helix</keyword>
<keyword evidence="1" id="KW-0472">Membrane</keyword>
<proteinExistence type="predicted"/>
<feature type="chain" id="PRO_5006621484" evidence="2">
    <location>
        <begin position="19"/>
        <end position="254"/>
    </location>
</feature>
<evidence type="ECO:0000313" key="4">
    <source>
        <dbReference type="Proteomes" id="UP000051952"/>
    </source>
</evidence>
<dbReference type="Proteomes" id="UP000051952">
    <property type="component" value="Unassembled WGS sequence"/>
</dbReference>
<accession>A0A0S4IS97</accession>
<feature type="transmembrane region" description="Helical" evidence="1">
    <location>
        <begin position="92"/>
        <end position="112"/>
    </location>
</feature>
<evidence type="ECO:0000256" key="1">
    <source>
        <dbReference type="SAM" id="Phobius"/>
    </source>
</evidence>
<organism evidence="3 4">
    <name type="scientific">Bodo saltans</name>
    <name type="common">Flagellated protozoan</name>
    <dbReference type="NCBI Taxonomy" id="75058"/>
    <lineage>
        <taxon>Eukaryota</taxon>
        <taxon>Discoba</taxon>
        <taxon>Euglenozoa</taxon>
        <taxon>Kinetoplastea</taxon>
        <taxon>Metakinetoplastina</taxon>
        <taxon>Eubodonida</taxon>
        <taxon>Bodonidae</taxon>
        <taxon>Bodo</taxon>
    </lineage>
</organism>
<dbReference type="EMBL" id="CYKH01000334">
    <property type="protein sequence ID" value="CUF47896.1"/>
    <property type="molecule type" value="Genomic_DNA"/>
</dbReference>
<keyword evidence="2" id="KW-0732">Signal</keyword>
<keyword evidence="4" id="KW-1185">Reference proteome</keyword>
<dbReference type="VEuPathDB" id="TriTrypDB:BSAL_62830"/>
<name>A0A0S4IS97_BODSA</name>
<sequence length="254" mass="29303">MRVFVCANVFVLPTCVLRFFSEGGYPFSSRFRCSPDLTPFFVIVKRAYKIPGQPSAASELTRDRAKGRWSCIPPPKERENTAVFLSSQKAPFLLFVAWAHQFFSIAFFIHFLKSSTKAYLTPRVVSCVFLSFLKNKTKQQKLCDWFSFGALISAKAKHSRRAIFVSLLRCVLLPIPYKLPPPALTLHHSCKCEQDESLLQKKEQTNKQTKKYIKSFEIHHSYHVTCFCFVMLFCYSCDVAHKHMKKTNKLAFCN</sequence>
<evidence type="ECO:0000313" key="3">
    <source>
        <dbReference type="EMBL" id="CUF47896.1"/>
    </source>
</evidence>
<evidence type="ECO:0000256" key="2">
    <source>
        <dbReference type="SAM" id="SignalP"/>
    </source>
</evidence>
<dbReference type="AlphaFoldDB" id="A0A0S4IS97"/>
<feature type="transmembrane region" description="Helical" evidence="1">
    <location>
        <begin position="221"/>
        <end position="240"/>
    </location>
</feature>
<protein>
    <submittedName>
        <fullName evidence="3">Membrane-associated protein, putative</fullName>
    </submittedName>
</protein>
<feature type="signal peptide" evidence="2">
    <location>
        <begin position="1"/>
        <end position="18"/>
    </location>
</feature>
<keyword evidence="1" id="KW-0812">Transmembrane</keyword>